<accession>A0A841BND4</accession>
<gene>
    <name evidence="4" type="ORF">F4553_003976</name>
</gene>
<evidence type="ECO:0000256" key="2">
    <source>
        <dbReference type="ARBA" id="ARBA00023043"/>
    </source>
</evidence>
<dbReference type="SUPFAM" id="SSF48403">
    <property type="entry name" value="Ankyrin repeat"/>
    <property type="match status" value="1"/>
</dbReference>
<dbReference type="SMART" id="SM00248">
    <property type="entry name" value="ANK"/>
    <property type="match status" value="4"/>
</dbReference>
<sequence>MSAYTRNPHRQPIGGPLTSAAERADEFLRLACLTYGADSVERRHRARALLDAHPGLSATSIYTAAALGNLAATRRFLAADPGLASRDGGPFEWEPLLYLAYSRVDGDDPIGVAQLLLEHGADPEAGYLWEGLPSPFTALAGAFGRGEGDQPPHQHRFNLARLLLNAGANANDSQALYNCGLHRDEGDDYLRLLLAGGLGRGSGGIWHQRLGDAHPSPAQLLQDELIKAAERGRIERARLLLPAGVIVDGIGTGHPIFEGRNAWELATINGHAEFAKLLAAHGAMTSGDPVLGFLGACMRADRPAIDRLIGADPSIRDAAIDYRPHHIVTAAENGLTDAVRLMVELGFDVDVLHRATPLHQAAFHGHVGTVEALLELGADPEIADPAYRATPLGWAEHAGQSATAELLRTARHRPSAS</sequence>
<reference evidence="4 5" key="1">
    <citation type="submission" date="2020-08" db="EMBL/GenBank/DDBJ databases">
        <title>Sequencing the genomes of 1000 actinobacteria strains.</title>
        <authorList>
            <person name="Klenk H.-P."/>
        </authorList>
    </citation>
    <scope>NUCLEOTIDE SEQUENCE [LARGE SCALE GENOMIC DNA]</scope>
    <source>
        <strain evidence="4 5">DSM 45362</strain>
    </source>
</reference>
<dbReference type="Proteomes" id="UP000587527">
    <property type="component" value="Unassembled WGS sequence"/>
</dbReference>
<protein>
    <recommendedName>
        <fullName evidence="6">Ankyrin repeat domain-containing protein</fullName>
    </recommendedName>
</protein>
<dbReference type="Gene3D" id="1.25.40.20">
    <property type="entry name" value="Ankyrin repeat-containing domain"/>
    <property type="match status" value="3"/>
</dbReference>
<keyword evidence="1" id="KW-0677">Repeat</keyword>
<dbReference type="InterPro" id="IPR036770">
    <property type="entry name" value="Ankyrin_rpt-contain_sf"/>
</dbReference>
<dbReference type="AlphaFoldDB" id="A0A841BND4"/>
<evidence type="ECO:0000313" key="4">
    <source>
        <dbReference type="EMBL" id="MBB5870597.1"/>
    </source>
</evidence>
<dbReference type="InterPro" id="IPR050745">
    <property type="entry name" value="Multifunctional_regulatory"/>
</dbReference>
<dbReference type="EMBL" id="JACHMN010000002">
    <property type="protein sequence ID" value="MBB5870597.1"/>
    <property type="molecule type" value="Genomic_DNA"/>
</dbReference>
<proteinExistence type="predicted"/>
<name>A0A841BND4_9ACTN</name>
<keyword evidence="5" id="KW-1185">Reference proteome</keyword>
<keyword evidence="2 3" id="KW-0040">ANK repeat</keyword>
<dbReference type="PANTHER" id="PTHR24189">
    <property type="entry name" value="MYOTROPHIN"/>
    <property type="match status" value="1"/>
</dbReference>
<dbReference type="PANTHER" id="PTHR24189:SF50">
    <property type="entry name" value="ANKYRIN REPEAT AND SOCS BOX PROTEIN 2"/>
    <property type="match status" value="1"/>
</dbReference>
<dbReference type="PROSITE" id="PS50088">
    <property type="entry name" value="ANK_REPEAT"/>
    <property type="match status" value="1"/>
</dbReference>
<dbReference type="PROSITE" id="PS50297">
    <property type="entry name" value="ANK_REP_REGION"/>
    <property type="match status" value="1"/>
</dbReference>
<dbReference type="Pfam" id="PF12796">
    <property type="entry name" value="Ank_2"/>
    <property type="match status" value="1"/>
</dbReference>
<comment type="caution">
    <text evidence="4">The sequence shown here is derived from an EMBL/GenBank/DDBJ whole genome shotgun (WGS) entry which is preliminary data.</text>
</comment>
<evidence type="ECO:0000256" key="3">
    <source>
        <dbReference type="PROSITE-ProRule" id="PRU00023"/>
    </source>
</evidence>
<evidence type="ECO:0008006" key="6">
    <source>
        <dbReference type="Google" id="ProtNLM"/>
    </source>
</evidence>
<evidence type="ECO:0000256" key="1">
    <source>
        <dbReference type="ARBA" id="ARBA00022737"/>
    </source>
</evidence>
<evidence type="ECO:0000313" key="5">
    <source>
        <dbReference type="Proteomes" id="UP000587527"/>
    </source>
</evidence>
<organism evidence="4 5">
    <name type="scientific">Allocatelliglobosispora scoriae</name>
    <dbReference type="NCBI Taxonomy" id="643052"/>
    <lineage>
        <taxon>Bacteria</taxon>
        <taxon>Bacillati</taxon>
        <taxon>Actinomycetota</taxon>
        <taxon>Actinomycetes</taxon>
        <taxon>Micromonosporales</taxon>
        <taxon>Micromonosporaceae</taxon>
        <taxon>Allocatelliglobosispora</taxon>
    </lineage>
</organism>
<feature type="repeat" description="ANK" evidence="3">
    <location>
        <begin position="353"/>
        <end position="385"/>
    </location>
</feature>
<dbReference type="InterPro" id="IPR002110">
    <property type="entry name" value="Ankyrin_rpt"/>
</dbReference>
<dbReference type="RefSeq" id="WP_184838087.1">
    <property type="nucleotide sequence ID" value="NZ_JACHMN010000002.1"/>
</dbReference>